<dbReference type="UniPathway" id="UPA00053">
    <property type="reaction ID" value="UER00085"/>
</dbReference>
<dbReference type="SUPFAM" id="SSF56796">
    <property type="entry name" value="Dehydroquinate synthase-like"/>
    <property type="match status" value="1"/>
</dbReference>
<evidence type="ECO:0000259" key="19">
    <source>
        <dbReference type="Pfam" id="PF24621"/>
    </source>
</evidence>
<feature type="binding site" evidence="17">
    <location>
        <position position="140"/>
    </location>
    <ligand>
        <name>NAD(+)</name>
        <dbReference type="ChEBI" id="CHEBI:57540"/>
    </ligand>
</feature>
<dbReference type="InterPro" id="IPR016037">
    <property type="entry name" value="DHQ_synth_AroB"/>
</dbReference>
<evidence type="ECO:0000256" key="11">
    <source>
        <dbReference type="ARBA" id="ARBA00022741"/>
    </source>
</evidence>
<dbReference type="FunFam" id="3.40.50.1970:FF:000012">
    <property type="entry name" value="3-dehydroquinate synthase"/>
    <property type="match status" value="1"/>
</dbReference>
<evidence type="ECO:0000256" key="14">
    <source>
        <dbReference type="ARBA" id="ARBA00023141"/>
    </source>
</evidence>
<dbReference type="GO" id="GO:0003856">
    <property type="term" value="F:3-dehydroquinate synthase activity"/>
    <property type="evidence" value="ECO:0007669"/>
    <property type="project" value="UniProtKB-UniRule"/>
</dbReference>
<keyword evidence="21" id="KW-1185">Reference proteome</keyword>
<keyword evidence="15 17" id="KW-0456">Lyase</keyword>
<comment type="cofactor">
    <cofactor evidence="2 17">
        <name>NAD(+)</name>
        <dbReference type="ChEBI" id="CHEBI:57540"/>
    </cofactor>
</comment>
<dbReference type="Pfam" id="PF01761">
    <property type="entry name" value="DHQ_synthase"/>
    <property type="match status" value="1"/>
</dbReference>
<protein>
    <recommendedName>
        <fullName evidence="7 17">3-dehydroquinate synthase</fullName>
        <shortName evidence="17">DHQS</shortName>
        <ecNumber evidence="6 17">4.2.3.4</ecNumber>
    </recommendedName>
</protein>
<dbReference type="NCBIfam" id="TIGR01357">
    <property type="entry name" value="aroB"/>
    <property type="match status" value="1"/>
</dbReference>
<comment type="caution">
    <text evidence="17">Lacks conserved residue(s) required for the propagation of feature annotation.</text>
</comment>
<dbReference type="PIRSF" id="PIRSF001455">
    <property type="entry name" value="DHQ_synth"/>
    <property type="match status" value="1"/>
</dbReference>
<keyword evidence="11 17" id="KW-0547">Nucleotide-binding</keyword>
<comment type="function">
    <text evidence="17">Catalyzes the conversion of 3-deoxy-D-arabino-heptulosonate 7-phosphate (DAHP) to dehydroquinate (DHQ).</text>
</comment>
<evidence type="ECO:0000256" key="5">
    <source>
        <dbReference type="ARBA" id="ARBA00005412"/>
    </source>
</evidence>
<dbReference type="Gene3D" id="1.20.1090.10">
    <property type="entry name" value="Dehydroquinate synthase-like - alpha domain"/>
    <property type="match status" value="1"/>
</dbReference>
<feature type="binding site" evidence="17">
    <location>
        <begin position="69"/>
        <end position="74"/>
    </location>
    <ligand>
        <name>NAD(+)</name>
        <dbReference type="ChEBI" id="CHEBI:57540"/>
    </ligand>
</feature>
<dbReference type="PANTHER" id="PTHR43622:SF7">
    <property type="entry name" value="3-DEHYDROQUINATE SYNTHASE, CHLOROPLASTIC"/>
    <property type="match status" value="1"/>
</dbReference>
<name>E2S9G1_9ACTN</name>
<feature type="binding site" evidence="17">
    <location>
        <position position="182"/>
    </location>
    <ligand>
        <name>Zn(2+)</name>
        <dbReference type="ChEBI" id="CHEBI:29105"/>
    </ligand>
</feature>
<evidence type="ECO:0000256" key="17">
    <source>
        <dbReference type="HAMAP-Rule" id="MF_00110"/>
    </source>
</evidence>
<dbReference type="GO" id="GO:0046872">
    <property type="term" value="F:metal ion binding"/>
    <property type="evidence" value="ECO:0007669"/>
    <property type="project" value="UniProtKB-KW"/>
</dbReference>
<evidence type="ECO:0000313" key="20">
    <source>
        <dbReference type="EMBL" id="EFQ83885.1"/>
    </source>
</evidence>
<sequence>MSTRLTVPTARPYEVVIGHGLHADLVASIDDSAQRVAIVHPPTLRHRAEQLRVALADAGREVHLVEVPDGEQAKSAAVLEFCWRVLGESGFTRSDVVVGLGGGSTTDLAGFVAASWLRGVRFVNAPTTVLGMVDAAVGGKTGINTGQGKNLVGAFHEPVAVVCDLDALATLPAAEVRSGLAEIVKCGFIADPSILELVEAAPTAALDAGSAVLETLIAKGITVKARTVAGDLHESGGDGSGGIGREALNYGHTLGHAIERHTGYEVRHGEAISVGMVFVAELARRSGLIDDSLVEVHREMLELVGLPTRYRAEAWDDLLPAMRLDKKSRGSTIRFVVLDALASPRILAAPDEDLLRDSYRAVSA</sequence>
<feature type="binding site" evidence="17">
    <location>
        <position position="268"/>
    </location>
    <ligand>
        <name>Zn(2+)</name>
        <dbReference type="ChEBI" id="CHEBI:29105"/>
    </ligand>
</feature>
<evidence type="ECO:0000259" key="18">
    <source>
        <dbReference type="Pfam" id="PF01761"/>
    </source>
</evidence>
<dbReference type="InterPro" id="IPR056179">
    <property type="entry name" value="DHQS_C"/>
</dbReference>
<evidence type="ECO:0000256" key="15">
    <source>
        <dbReference type="ARBA" id="ARBA00023239"/>
    </source>
</evidence>
<keyword evidence="9 17" id="KW-0028">Amino-acid biosynthesis</keyword>
<keyword evidence="10 17" id="KW-0479">Metal-binding</keyword>
<dbReference type="PANTHER" id="PTHR43622">
    <property type="entry name" value="3-DEHYDROQUINATE SYNTHASE"/>
    <property type="match status" value="1"/>
</dbReference>
<evidence type="ECO:0000313" key="21">
    <source>
        <dbReference type="Proteomes" id="UP000003111"/>
    </source>
</evidence>
<evidence type="ECO:0000256" key="12">
    <source>
        <dbReference type="ARBA" id="ARBA00022833"/>
    </source>
</evidence>
<feature type="domain" description="3-dehydroquinate synthase N-terminal" evidence="18">
    <location>
        <begin position="65"/>
        <end position="177"/>
    </location>
</feature>
<keyword evidence="8 17" id="KW-0963">Cytoplasm</keyword>
<keyword evidence="13 17" id="KW-0520">NAD</keyword>
<reference evidence="20" key="1">
    <citation type="submission" date="2010-08" db="EMBL/GenBank/DDBJ databases">
        <authorList>
            <person name="Muzny D."/>
            <person name="Qin X."/>
            <person name="Buhay C."/>
            <person name="Dugan-Rocha S."/>
            <person name="Ding Y."/>
            <person name="Chen G."/>
            <person name="Hawes A."/>
            <person name="Holder M."/>
            <person name="Jhangiani S."/>
            <person name="Johnson A."/>
            <person name="Khan Z."/>
            <person name="Li Z."/>
            <person name="Liu W."/>
            <person name="Liu X."/>
            <person name="Perez L."/>
            <person name="Shen H."/>
            <person name="Wang Q."/>
            <person name="Watt J."/>
            <person name="Xi L."/>
            <person name="Xin Y."/>
            <person name="Zhou J."/>
            <person name="Deng J."/>
            <person name="Jiang H."/>
            <person name="Liu Y."/>
            <person name="Qu J."/>
            <person name="Song X.-Z."/>
            <person name="Zhang L."/>
            <person name="Villasana D."/>
            <person name="Johnson A."/>
            <person name="Liu J."/>
            <person name="Liyanage D."/>
            <person name="Lorensuhewa L."/>
            <person name="Robinson T."/>
            <person name="Song A."/>
            <person name="Song B.-B."/>
            <person name="Dinh H."/>
            <person name="Thornton R."/>
            <person name="Coyle M."/>
            <person name="Francisco L."/>
            <person name="Jackson L."/>
            <person name="Javaid M."/>
            <person name="Korchina V."/>
            <person name="Kovar C."/>
            <person name="Mata R."/>
            <person name="Mathew T."/>
            <person name="Ngo R."/>
            <person name="Nguyen L."/>
            <person name="Nguyen N."/>
            <person name="Okwuonu G."/>
            <person name="Ongeri F."/>
            <person name="Pham C."/>
            <person name="Simmons D."/>
            <person name="Wilczek-Boney K."/>
            <person name="Hale W."/>
            <person name="Jakkamsetti A."/>
            <person name="Pham P."/>
            <person name="Ruth R."/>
            <person name="San Lucas F."/>
            <person name="Warren J."/>
            <person name="Zhang J."/>
            <person name="Zhao Z."/>
            <person name="Zhou C."/>
            <person name="Zhu D."/>
            <person name="Lee S."/>
            <person name="Bess C."/>
            <person name="Blankenburg K."/>
            <person name="Forbes L."/>
            <person name="Fu Q."/>
            <person name="Gubbala S."/>
            <person name="Hirani K."/>
            <person name="Jayaseelan J.C."/>
            <person name="Lara F."/>
            <person name="Munidasa M."/>
            <person name="Palculict T."/>
            <person name="Patil S."/>
            <person name="Pu L.-L."/>
            <person name="Saada N."/>
            <person name="Tang L."/>
            <person name="Weissenberger G."/>
            <person name="Zhu Y."/>
            <person name="Hemphill L."/>
            <person name="Shang Y."/>
            <person name="Youmans B."/>
            <person name="Ayvaz T."/>
            <person name="Ross M."/>
            <person name="Santibanez J."/>
            <person name="Aqrawi P."/>
            <person name="Gross S."/>
            <person name="Joshi V."/>
            <person name="Fowler G."/>
            <person name="Nazareth L."/>
            <person name="Reid J."/>
            <person name="Worley K."/>
            <person name="Petrosino J."/>
            <person name="Highlander S."/>
            <person name="Gibbs R."/>
        </authorList>
    </citation>
    <scope>NUCLEOTIDE SEQUENCE [LARGE SCALE GENOMIC DNA]</scope>
    <source>
        <strain evidence="20">DSM 15272</strain>
    </source>
</reference>
<feature type="domain" description="3-dehydroquinate synthase C-terminal" evidence="19">
    <location>
        <begin position="179"/>
        <end position="328"/>
    </location>
</feature>
<dbReference type="GO" id="GO:0000166">
    <property type="term" value="F:nucleotide binding"/>
    <property type="evidence" value="ECO:0007669"/>
    <property type="project" value="UniProtKB-KW"/>
</dbReference>
<comment type="subcellular location">
    <subcellularLocation>
        <location evidence="3 17">Cytoplasm</location>
    </subcellularLocation>
</comment>
<dbReference type="InterPro" id="IPR050071">
    <property type="entry name" value="Dehydroquinate_synthase"/>
</dbReference>
<dbReference type="GO" id="GO:0009073">
    <property type="term" value="P:aromatic amino acid family biosynthetic process"/>
    <property type="evidence" value="ECO:0007669"/>
    <property type="project" value="UniProtKB-KW"/>
</dbReference>
<evidence type="ECO:0000256" key="7">
    <source>
        <dbReference type="ARBA" id="ARBA00017684"/>
    </source>
</evidence>
<dbReference type="AlphaFoldDB" id="E2S9G1"/>
<dbReference type="GO" id="GO:0008652">
    <property type="term" value="P:amino acid biosynthetic process"/>
    <property type="evidence" value="ECO:0007669"/>
    <property type="project" value="UniProtKB-KW"/>
</dbReference>
<comment type="catalytic activity">
    <reaction evidence="1 17">
        <text>7-phospho-2-dehydro-3-deoxy-D-arabino-heptonate = 3-dehydroquinate + phosphate</text>
        <dbReference type="Rhea" id="RHEA:21968"/>
        <dbReference type="ChEBI" id="CHEBI:32364"/>
        <dbReference type="ChEBI" id="CHEBI:43474"/>
        <dbReference type="ChEBI" id="CHEBI:58394"/>
        <dbReference type="EC" id="4.2.3.4"/>
    </reaction>
</comment>
<dbReference type="CDD" id="cd08195">
    <property type="entry name" value="DHQS"/>
    <property type="match status" value="1"/>
</dbReference>
<evidence type="ECO:0000256" key="6">
    <source>
        <dbReference type="ARBA" id="ARBA00013031"/>
    </source>
</evidence>
<accession>E2S9G1</accession>
<feature type="binding site" evidence="17">
    <location>
        <position position="149"/>
    </location>
    <ligand>
        <name>NAD(+)</name>
        <dbReference type="ChEBI" id="CHEBI:57540"/>
    </ligand>
</feature>
<comment type="pathway">
    <text evidence="4 17">Metabolic intermediate biosynthesis; chorismate biosynthesis; chorismate from D-erythrose 4-phosphate and phosphoenolpyruvate: step 2/7.</text>
</comment>
<evidence type="ECO:0000256" key="2">
    <source>
        <dbReference type="ARBA" id="ARBA00001911"/>
    </source>
</evidence>
<dbReference type="GO" id="GO:0009423">
    <property type="term" value="P:chorismate biosynthetic process"/>
    <property type="evidence" value="ECO:0007669"/>
    <property type="project" value="UniProtKB-UniRule"/>
</dbReference>
<dbReference type="GO" id="GO:0005737">
    <property type="term" value="C:cytoplasm"/>
    <property type="evidence" value="ECO:0007669"/>
    <property type="project" value="UniProtKB-SubCell"/>
</dbReference>
<dbReference type="Gene3D" id="3.40.50.1970">
    <property type="match status" value="1"/>
</dbReference>
<dbReference type="EC" id="4.2.3.4" evidence="6 17"/>
<evidence type="ECO:0000256" key="10">
    <source>
        <dbReference type="ARBA" id="ARBA00022723"/>
    </source>
</evidence>
<dbReference type="OrthoDB" id="9806583at2"/>
<dbReference type="EMBL" id="ACLF03000003">
    <property type="protein sequence ID" value="EFQ83885.1"/>
    <property type="molecule type" value="Genomic_DNA"/>
</dbReference>
<dbReference type="eggNOG" id="COG0337">
    <property type="taxonomic scope" value="Bacteria"/>
</dbReference>
<evidence type="ECO:0000256" key="13">
    <source>
        <dbReference type="ARBA" id="ARBA00023027"/>
    </source>
</evidence>
<keyword evidence="16 17" id="KW-0170">Cobalt</keyword>
<evidence type="ECO:0000256" key="1">
    <source>
        <dbReference type="ARBA" id="ARBA00001393"/>
    </source>
</evidence>
<dbReference type="Pfam" id="PF24621">
    <property type="entry name" value="DHQS_C"/>
    <property type="match status" value="1"/>
</dbReference>
<evidence type="ECO:0000256" key="3">
    <source>
        <dbReference type="ARBA" id="ARBA00004496"/>
    </source>
</evidence>
<dbReference type="HOGENOM" id="CLU_001201_0_3_11"/>
<feature type="binding site" evidence="17">
    <location>
        <position position="252"/>
    </location>
    <ligand>
        <name>Zn(2+)</name>
        <dbReference type="ChEBI" id="CHEBI:29105"/>
    </ligand>
</feature>
<dbReference type="InterPro" id="IPR030960">
    <property type="entry name" value="DHQS/DOIS_N"/>
</dbReference>
<proteinExistence type="inferred from homology"/>
<evidence type="ECO:0000256" key="16">
    <source>
        <dbReference type="ARBA" id="ARBA00023285"/>
    </source>
</evidence>
<dbReference type="RefSeq" id="WP_007077623.1">
    <property type="nucleotide sequence ID" value="NZ_CM001024.1"/>
</dbReference>
<organism evidence="20 21">
    <name type="scientific">Aeromicrobium marinum DSM 15272</name>
    <dbReference type="NCBI Taxonomy" id="585531"/>
    <lineage>
        <taxon>Bacteria</taxon>
        <taxon>Bacillati</taxon>
        <taxon>Actinomycetota</taxon>
        <taxon>Actinomycetes</taxon>
        <taxon>Propionibacteriales</taxon>
        <taxon>Nocardioidaceae</taxon>
        <taxon>Aeromicrobium</taxon>
    </lineage>
</organism>
<evidence type="ECO:0000256" key="4">
    <source>
        <dbReference type="ARBA" id="ARBA00004661"/>
    </source>
</evidence>
<comment type="cofactor">
    <cofactor evidence="17">
        <name>Co(2+)</name>
        <dbReference type="ChEBI" id="CHEBI:48828"/>
    </cofactor>
    <cofactor evidence="17">
        <name>Zn(2+)</name>
        <dbReference type="ChEBI" id="CHEBI:29105"/>
    </cofactor>
    <text evidence="17">Binds 1 divalent metal cation per subunit. Can use either Co(2+) or Zn(2+).</text>
</comment>
<dbReference type="STRING" id="585531.HMPREF0063_10601"/>
<dbReference type="InterPro" id="IPR030963">
    <property type="entry name" value="DHQ_synth_fam"/>
</dbReference>
<gene>
    <name evidence="17 20" type="primary">aroB</name>
    <name evidence="20" type="ORF">HMPREF0063_10601</name>
</gene>
<dbReference type="Proteomes" id="UP000003111">
    <property type="component" value="Unassembled WGS sequence"/>
</dbReference>
<evidence type="ECO:0000256" key="9">
    <source>
        <dbReference type="ARBA" id="ARBA00022605"/>
    </source>
</evidence>
<comment type="similarity">
    <text evidence="5 17">Belongs to the sugar phosphate cyclases superfamily. Dehydroquinate synthase family.</text>
</comment>
<feature type="binding site" evidence="17">
    <location>
        <begin position="127"/>
        <end position="128"/>
    </location>
    <ligand>
        <name>NAD(+)</name>
        <dbReference type="ChEBI" id="CHEBI:57540"/>
    </ligand>
</feature>
<keyword evidence="14 17" id="KW-0057">Aromatic amino acid biosynthesis</keyword>
<keyword evidence="12 17" id="KW-0862">Zinc</keyword>
<dbReference type="HAMAP" id="MF_00110">
    <property type="entry name" value="DHQ_synthase"/>
    <property type="match status" value="1"/>
</dbReference>
<comment type="caution">
    <text evidence="20">The sequence shown here is derived from an EMBL/GenBank/DDBJ whole genome shotgun (WGS) entry which is preliminary data.</text>
</comment>
<evidence type="ECO:0000256" key="8">
    <source>
        <dbReference type="ARBA" id="ARBA00022490"/>
    </source>
</evidence>